<reference evidence="17 18" key="1">
    <citation type="journal article" date="2012" name="Science">
        <title>The Paleozoic origin of enzymatic lignin decomposition reconstructed from 31 fungal genomes.</title>
        <authorList>
            <person name="Floudas D."/>
            <person name="Binder M."/>
            <person name="Riley R."/>
            <person name="Barry K."/>
            <person name="Blanchette R.A."/>
            <person name="Henrissat B."/>
            <person name="Martinez A.T."/>
            <person name="Otillar R."/>
            <person name="Spatafora J.W."/>
            <person name="Yadav J.S."/>
            <person name="Aerts A."/>
            <person name="Benoit I."/>
            <person name="Boyd A."/>
            <person name="Carlson A."/>
            <person name="Copeland A."/>
            <person name="Coutinho P.M."/>
            <person name="de Vries R.P."/>
            <person name="Ferreira P."/>
            <person name="Findley K."/>
            <person name="Foster B."/>
            <person name="Gaskell J."/>
            <person name="Glotzer D."/>
            <person name="Gorecki P."/>
            <person name="Heitman J."/>
            <person name="Hesse C."/>
            <person name="Hori C."/>
            <person name="Igarashi K."/>
            <person name="Jurgens J.A."/>
            <person name="Kallen N."/>
            <person name="Kersten P."/>
            <person name="Kohler A."/>
            <person name="Kuees U."/>
            <person name="Kumar T.K.A."/>
            <person name="Kuo A."/>
            <person name="LaButti K."/>
            <person name="Larrondo L.F."/>
            <person name="Lindquist E."/>
            <person name="Ling A."/>
            <person name="Lombard V."/>
            <person name="Lucas S."/>
            <person name="Lundell T."/>
            <person name="Martin R."/>
            <person name="McLaughlin D.J."/>
            <person name="Morgenstern I."/>
            <person name="Morin E."/>
            <person name="Murat C."/>
            <person name="Nagy L.G."/>
            <person name="Nolan M."/>
            <person name="Ohm R.A."/>
            <person name="Patyshakuliyeva A."/>
            <person name="Rokas A."/>
            <person name="Ruiz-Duenas F.J."/>
            <person name="Sabat G."/>
            <person name="Salamov A."/>
            <person name="Samejima M."/>
            <person name="Schmutz J."/>
            <person name="Slot J.C."/>
            <person name="St John F."/>
            <person name="Stenlid J."/>
            <person name="Sun H."/>
            <person name="Sun S."/>
            <person name="Syed K."/>
            <person name="Tsang A."/>
            <person name="Wiebenga A."/>
            <person name="Young D."/>
            <person name="Pisabarro A."/>
            <person name="Eastwood D.C."/>
            <person name="Martin F."/>
            <person name="Cullen D."/>
            <person name="Grigoriev I.V."/>
            <person name="Hibbett D.S."/>
        </authorList>
    </citation>
    <scope>NUCLEOTIDE SEQUENCE [LARGE SCALE GENOMIC DNA]</scope>
    <source>
        <strain evidence="17 18">MD-104</strain>
    </source>
</reference>
<comment type="similarity">
    <text evidence="2 15">Belongs to the glycosyl hydrolase 28 family.</text>
</comment>
<protein>
    <recommendedName>
        <fullName evidence="13">galacturonan 1,4-alpha-galacturonidase</fullName>
        <ecNumber evidence="13">3.2.1.67</ecNumber>
    </recommendedName>
</protein>
<keyword evidence="5 15" id="KW-0378">Hydrolase</keyword>
<accession>A0A2H3J696</accession>
<proteinExistence type="inferred from homology"/>
<dbReference type="SUPFAM" id="SSF51126">
    <property type="entry name" value="Pectin lyase-like"/>
    <property type="match status" value="1"/>
</dbReference>
<dbReference type="InterPro" id="IPR011050">
    <property type="entry name" value="Pectin_lyase_fold/virulence"/>
</dbReference>
<evidence type="ECO:0000256" key="1">
    <source>
        <dbReference type="ARBA" id="ARBA00004613"/>
    </source>
</evidence>
<organism evidence="17 18">
    <name type="scientific">Wolfiporia cocos (strain MD-104)</name>
    <name type="common">Brown rot fungus</name>
    <dbReference type="NCBI Taxonomy" id="742152"/>
    <lineage>
        <taxon>Eukaryota</taxon>
        <taxon>Fungi</taxon>
        <taxon>Dikarya</taxon>
        <taxon>Basidiomycota</taxon>
        <taxon>Agaricomycotina</taxon>
        <taxon>Agaricomycetes</taxon>
        <taxon>Polyporales</taxon>
        <taxon>Phaeolaceae</taxon>
        <taxon>Wolfiporia</taxon>
    </lineage>
</organism>
<name>A0A2H3J696_WOLCO</name>
<keyword evidence="3" id="KW-0964">Secreted</keyword>
<evidence type="ECO:0000256" key="16">
    <source>
        <dbReference type="SAM" id="SignalP"/>
    </source>
</evidence>
<keyword evidence="8" id="KW-0119">Carbohydrate metabolism</keyword>
<dbReference type="AlphaFoldDB" id="A0A2H3J696"/>
<comment type="subcellular location">
    <subcellularLocation>
        <location evidence="1">Secreted</location>
    </subcellularLocation>
</comment>
<evidence type="ECO:0000256" key="4">
    <source>
        <dbReference type="ARBA" id="ARBA00022729"/>
    </source>
</evidence>
<dbReference type="STRING" id="742152.A0A2H3J696"/>
<keyword evidence="9 15" id="KW-0326">Glycosidase</keyword>
<dbReference type="EC" id="3.2.1.67" evidence="13"/>
<evidence type="ECO:0000256" key="12">
    <source>
        <dbReference type="ARBA" id="ARBA00037312"/>
    </source>
</evidence>
<dbReference type="GO" id="GO:0004650">
    <property type="term" value="F:polygalacturonase activity"/>
    <property type="evidence" value="ECO:0007669"/>
    <property type="project" value="InterPro"/>
</dbReference>
<dbReference type="OrthoDB" id="187139at2759"/>
<dbReference type="Pfam" id="PF00295">
    <property type="entry name" value="Glyco_hydro_28"/>
    <property type="match status" value="1"/>
</dbReference>
<keyword evidence="18" id="KW-1185">Reference proteome</keyword>
<keyword evidence="6" id="KW-1015">Disulfide bond</keyword>
<dbReference type="PANTHER" id="PTHR31736:SF12">
    <property type="entry name" value="EXO-POLYGALACTURONASE, PUTATIVE-RELATED"/>
    <property type="match status" value="1"/>
</dbReference>
<dbReference type="GO" id="GO:0071555">
    <property type="term" value="P:cell wall organization"/>
    <property type="evidence" value="ECO:0007669"/>
    <property type="project" value="UniProtKB-KW"/>
</dbReference>
<keyword evidence="11" id="KW-0624">Polysaccharide degradation</keyword>
<evidence type="ECO:0000256" key="7">
    <source>
        <dbReference type="ARBA" id="ARBA00023180"/>
    </source>
</evidence>
<dbReference type="GO" id="GO:0047911">
    <property type="term" value="F:galacturan 1,4-alpha-galacturonidase activity"/>
    <property type="evidence" value="ECO:0007669"/>
    <property type="project" value="UniProtKB-EC"/>
</dbReference>
<gene>
    <name evidence="17" type="ORF">WOLCODRAFT_177549</name>
</gene>
<dbReference type="GO" id="GO:0005576">
    <property type="term" value="C:extracellular region"/>
    <property type="evidence" value="ECO:0007669"/>
    <property type="project" value="UniProtKB-SubCell"/>
</dbReference>
<evidence type="ECO:0000256" key="8">
    <source>
        <dbReference type="ARBA" id="ARBA00023277"/>
    </source>
</evidence>
<dbReference type="Gene3D" id="2.160.20.10">
    <property type="entry name" value="Single-stranded right-handed beta-helix, Pectin lyase-like"/>
    <property type="match status" value="1"/>
</dbReference>
<dbReference type="GO" id="GO:0000272">
    <property type="term" value="P:polysaccharide catabolic process"/>
    <property type="evidence" value="ECO:0007669"/>
    <property type="project" value="UniProtKB-KW"/>
</dbReference>
<evidence type="ECO:0000256" key="6">
    <source>
        <dbReference type="ARBA" id="ARBA00023157"/>
    </source>
</evidence>
<evidence type="ECO:0000313" key="18">
    <source>
        <dbReference type="Proteomes" id="UP000218811"/>
    </source>
</evidence>
<comment type="catalytic activity">
    <reaction evidence="14">
        <text>[(1-&gt;4)-alpha-D-galacturonosyl](n) + H2O = alpha-D-galacturonate + [(1-&gt;4)-alpha-D-galacturonosyl](n-1)</text>
        <dbReference type="Rhea" id="RHEA:14117"/>
        <dbReference type="Rhea" id="RHEA-COMP:14570"/>
        <dbReference type="Rhea" id="RHEA-COMP:14572"/>
        <dbReference type="ChEBI" id="CHEBI:15377"/>
        <dbReference type="ChEBI" id="CHEBI:58658"/>
        <dbReference type="ChEBI" id="CHEBI:140523"/>
        <dbReference type="EC" id="3.2.1.67"/>
    </reaction>
</comment>
<evidence type="ECO:0000256" key="3">
    <source>
        <dbReference type="ARBA" id="ARBA00022525"/>
    </source>
</evidence>
<comment type="function">
    <text evidence="12">Specific in hydrolyzing the terminal glycosidic bond of polygalacturonic acid and oligogalacturonates.</text>
</comment>
<keyword evidence="10" id="KW-0961">Cell wall biogenesis/degradation</keyword>
<evidence type="ECO:0000256" key="2">
    <source>
        <dbReference type="ARBA" id="ARBA00008834"/>
    </source>
</evidence>
<dbReference type="EMBL" id="KB467931">
    <property type="protein sequence ID" value="PCH37441.1"/>
    <property type="molecule type" value="Genomic_DNA"/>
</dbReference>
<evidence type="ECO:0000256" key="13">
    <source>
        <dbReference type="ARBA" id="ARBA00038933"/>
    </source>
</evidence>
<evidence type="ECO:0000256" key="15">
    <source>
        <dbReference type="RuleBase" id="RU361169"/>
    </source>
</evidence>
<evidence type="ECO:0000256" key="5">
    <source>
        <dbReference type="ARBA" id="ARBA00022801"/>
    </source>
</evidence>
<evidence type="ECO:0000256" key="10">
    <source>
        <dbReference type="ARBA" id="ARBA00023316"/>
    </source>
</evidence>
<sequence>MSRVWCWLILLGLWLGQASAVTQNVGLQHNNTCVLKPLGRDQDDTDQIEAAIERCGHYGTTVFAEGVYNVTRTLQWDLVEARVDLHGYLNFTADLPYWMDPAHTVRVIFIQHQSSWFVLSGRDFIVDAHNTGGIIGNGQYWWDWYGTATRYGGDGRPVSLTVYRATRATIANFRIEGQPFWCNAIAESRDVVYDGMLCNATNTNPEYFGDNLVPNTDGIDTYRSDNITLLNWDMTTGDDCIAIKGNSTNIYARNITCRGGNGLAFGSLGQYFELFDHVENVTLEDTHVIRLDPQIQPNMRTGVYFKSWAGTRIGFPPSDGGGGLGLVKNVTVRNLRVDNATLPIQVIQRSNSLPGNAPSKLQFVNLTFVNVTGTATANTIVDIECSEAAPCPGLVFEDINVTVPSDESPAYICANVIAPQGLPSM</sequence>
<keyword evidence="7" id="KW-0325">Glycoprotein</keyword>
<dbReference type="InterPro" id="IPR012334">
    <property type="entry name" value="Pectin_lyas_fold"/>
</dbReference>
<dbReference type="InterPro" id="IPR000743">
    <property type="entry name" value="Glyco_hydro_28"/>
</dbReference>
<feature type="signal peptide" evidence="16">
    <location>
        <begin position="1"/>
        <end position="20"/>
    </location>
</feature>
<dbReference type="PANTHER" id="PTHR31736">
    <property type="match status" value="1"/>
</dbReference>
<dbReference type="Proteomes" id="UP000218811">
    <property type="component" value="Unassembled WGS sequence"/>
</dbReference>
<evidence type="ECO:0000313" key="17">
    <source>
        <dbReference type="EMBL" id="PCH37441.1"/>
    </source>
</evidence>
<evidence type="ECO:0000256" key="11">
    <source>
        <dbReference type="ARBA" id="ARBA00023326"/>
    </source>
</evidence>
<evidence type="ECO:0000256" key="9">
    <source>
        <dbReference type="ARBA" id="ARBA00023295"/>
    </source>
</evidence>
<feature type="chain" id="PRO_5013695690" description="galacturonan 1,4-alpha-galacturonidase" evidence="16">
    <location>
        <begin position="21"/>
        <end position="425"/>
    </location>
</feature>
<keyword evidence="4 16" id="KW-0732">Signal</keyword>
<evidence type="ECO:0000256" key="14">
    <source>
        <dbReference type="ARBA" id="ARBA00048766"/>
    </source>
</evidence>